<gene>
    <name evidence="2" type="ORF">SETTUDRAFT_100384</name>
</gene>
<feature type="domain" description="RNase H type-1" evidence="1">
    <location>
        <begin position="1"/>
        <end position="25"/>
    </location>
</feature>
<proteinExistence type="predicted"/>
<dbReference type="GO" id="GO:0004523">
    <property type="term" value="F:RNA-DNA hybrid ribonuclease activity"/>
    <property type="evidence" value="ECO:0007669"/>
    <property type="project" value="InterPro"/>
</dbReference>
<dbReference type="SUPFAM" id="SSF53098">
    <property type="entry name" value="Ribonuclease H-like"/>
    <property type="match status" value="1"/>
</dbReference>
<dbReference type="STRING" id="671987.R0I595"/>
<dbReference type="Gene3D" id="3.30.420.10">
    <property type="entry name" value="Ribonuclease H-like superfamily/Ribonuclease H"/>
    <property type="match status" value="1"/>
</dbReference>
<reference evidence="2 3" key="1">
    <citation type="journal article" date="2012" name="PLoS Pathog.">
        <title>Diverse lifestyles and strategies of plant pathogenesis encoded in the genomes of eighteen Dothideomycetes fungi.</title>
        <authorList>
            <person name="Ohm R.A."/>
            <person name="Feau N."/>
            <person name="Henrissat B."/>
            <person name="Schoch C.L."/>
            <person name="Horwitz B.A."/>
            <person name="Barry K.W."/>
            <person name="Condon B.J."/>
            <person name="Copeland A.C."/>
            <person name="Dhillon B."/>
            <person name="Glaser F."/>
            <person name="Hesse C.N."/>
            <person name="Kosti I."/>
            <person name="LaButti K."/>
            <person name="Lindquist E.A."/>
            <person name="Lucas S."/>
            <person name="Salamov A.A."/>
            <person name="Bradshaw R.E."/>
            <person name="Ciuffetti L."/>
            <person name="Hamelin R.C."/>
            <person name="Kema G.H.J."/>
            <person name="Lawrence C."/>
            <person name="Scott J.A."/>
            <person name="Spatafora J.W."/>
            <person name="Turgeon B.G."/>
            <person name="de Wit P.J.G.M."/>
            <person name="Zhong S."/>
            <person name="Goodwin S.B."/>
            <person name="Grigoriev I.V."/>
        </authorList>
    </citation>
    <scope>NUCLEOTIDE SEQUENCE [LARGE SCALE GENOMIC DNA]</scope>
    <source>
        <strain evidence="3">28A</strain>
    </source>
</reference>
<name>R0I595_EXST2</name>
<dbReference type="EMBL" id="KB908877">
    <property type="protein sequence ID" value="EOA80835.1"/>
    <property type="molecule type" value="Genomic_DNA"/>
</dbReference>
<dbReference type="GO" id="GO:0003676">
    <property type="term" value="F:nucleic acid binding"/>
    <property type="evidence" value="ECO:0007669"/>
    <property type="project" value="InterPro"/>
</dbReference>
<dbReference type="RefSeq" id="XP_008031445.1">
    <property type="nucleotide sequence ID" value="XM_008033254.1"/>
</dbReference>
<protein>
    <recommendedName>
        <fullName evidence="1">RNase H type-1 domain-containing protein</fullName>
    </recommendedName>
</protein>
<dbReference type="eggNOG" id="KOG1075">
    <property type="taxonomic scope" value="Eukaryota"/>
</dbReference>
<organism evidence="2 3">
    <name type="scientific">Exserohilum turcicum (strain 28A)</name>
    <name type="common">Northern leaf blight fungus</name>
    <name type="synonym">Setosphaeria turcica</name>
    <dbReference type="NCBI Taxonomy" id="671987"/>
    <lineage>
        <taxon>Eukaryota</taxon>
        <taxon>Fungi</taxon>
        <taxon>Dikarya</taxon>
        <taxon>Ascomycota</taxon>
        <taxon>Pezizomycotina</taxon>
        <taxon>Dothideomycetes</taxon>
        <taxon>Pleosporomycetidae</taxon>
        <taxon>Pleosporales</taxon>
        <taxon>Pleosporineae</taxon>
        <taxon>Pleosporaceae</taxon>
        <taxon>Exserohilum</taxon>
    </lineage>
</organism>
<dbReference type="PROSITE" id="PS50879">
    <property type="entry name" value="RNASE_H_1"/>
    <property type="match status" value="1"/>
</dbReference>
<accession>R0I595</accession>
<dbReference type="AlphaFoldDB" id="R0I595"/>
<evidence type="ECO:0000313" key="2">
    <source>
        <dbReference type="EMBL" id="EOA80835.1"/>
    </source>
</evidence>
<dbReference type="GeneID" id="19394787"/>
<dbReference type="HOGENOM" id="CLU_000680_30_5_1"/>
<evidence type="ECO:0000313" key="3">
    <source>
        <dbReference type="Proteomes" id="UP000016935"/>
    </source>
</evidence>
<keyword evidence="3" id="KW-1185">Reference proteome</keyword>
<dbReference type="OrthoDB" id="3689008at2759"/>
<reference evidence="2 3" key="2">
    <citation type="journal article" date="2013" name="PLoS Genet.">
        <title>Comparative genome structure, secondary metabolite, and effector coding capacity across Cochliobolus pathogens.</title>
        <authorList>
            <person name="Condon B.J."/>
            <person name="Leng Y."/>
            <person name="Wu D."/>
            <person name="Bushley K.E."/>
            <person name="Ohm R.A."/>
            <person name="Otillar R."/>
            <person name="Martin J."/>
            <person name="Schackwitz W."/>
            <person name="Grimwood J."/>
            <person name="MohdZainudin N."/>
            <person name="Xue C."/>
            <person name="Wang R."/>
            <person name="Manning V.A."/>
            <person name="Dhillon B."/>
            <person name="Tu Z.J."/>
            <person name="Steffenson B.J."/>
            <person name="Salamov A."/>
            <person name="Sun H."/>
            <person name="Lowry S."/>
            <person name="LaButti K."/>
            <person name="Han J."/>
            <person name="Copeland A."/>
            <person name="Lindquist E."/>
            <person name="Barry K."/>
            <person name="Schmutz J."/>
            <person name="Baker S.E."/>
            <person name="Ciuffetti L.M."/>
            <person name="Grigoriev I.V."/>
            <person name="Zhong S."/>
            <person name="Turgeon B.G."/>
        </authorList>
    </citation>
    <scope>NUCLEOTIDE SEQUENCE [LARGE SCALE GENOMIC DNA]</scope>
    <source>
        <strain evidence="3">28A</strain>
    </source>
</reference>
<dbReference type="InterPro" id="IPR012337">
    <property type="entry name" value="RNaseH-like_sf"/>
</dbReference>
<sequence>LYWVPGHQDIPGNEKADALAKEATELDPPSTSKTSLAITSSRIKQLGEREWLSQLEQYRKKATSKNPHTYAAKYKWKIRKQIAIPSNTRREISSAFYQLKLGHCYLRDYLYKRGKVDSNSCPCNYRSIQDLPHILFRCNLYREERKGLREACEGDLSLPILL</sequence>
<feature type="non-terminal residue" evidence="2">
    <location>
        <position position="1"/>
    </location>
</feature>
<dbReference type="InterPro" id="IPR002156">
    <property type="entry name" value="RNaseH_domain"/>
</dbReference>
<evidence type="ECO:0000259" key="1">
    <source>
        <dbReference type="PROSITE" id="PS50879"/>
    </source>
</evidence>
<dbReference type="InterPro" id="IPR036397">
    <property type="entry name" value="RNaseH_sf"/>
</dbReference>
<dbReference type="Proteomes" id="UP000016935">
    <property type="component" value="Unassembled WGS sequence"/>
</dbReference>